<comment type="caution">
    <text evidence="3">The sequence shown here is derived from an EMBL/GenBank/DDBJ whole genome shotgun (WGS) entry which is preliminary data.</text>
</comment>
<keyword evidence="2" id="KW-0812">Transmembrane</keyword>
<gene>
    <name evidence="3" type="ORF">GCM10023168_27510</name>
</gene>
<feature type="transmembrane region" description="Helical" evidence="2">
    <location>
        <begin position="6"/>
        <end position="25"/>
    </location>
</feature>
<sequence length="83" mass="9110">MSDVWPYVAAIVPTIVVATLFYFLIKGMMEGDRRERLAQSRFEAAQDRERARSEDAAADSAGREAATPERGNAEDESGKTSGE</sequence>
<protein>
    <recommendedName>
        <fullName evidence="5">Lysyl-tRNA synthetase</fullName>
    </recommendedName>
</protein>
<evidence type="ECO:0000256" key="1">
    <source>
        <dbReference type="SAM" id="MobiDB-lite"/>
    </source>
</evidence>
<evidence type="ECO:0008006" key="5">
    <source>
        <dbReference type="Google" id="ProtNLM"/>
    </source>
</evidence>
<dbReference type="Proteomes" id="UP001500945">
    <property type="component" value="Unassembled WGS sequence"/>
</dbReference>
<proteinExistence type="predicted"/>
<feature type="compositionally biased region" description="Basic and acidic residues" evidence="1">
    <location>
        <begin position="71"/>
        <end position="83"/>
    </location>
</feature>
<evidence type="ECO:0000256" key="2">
    <source>
        <dbReference type="SAM" id="Phobius"/>
    </source>
</evidence>
<feature type="compositionally biased region" description="Basic and acidic residues" evidence="1">
    <location>
        <begin position="40"/>
        <end position="55"/>
    </location>
</feature>
<organism evidence="3 4">
    <name type="scientific">Fodinibacter luteus</name>
    <dbReference type="NCBI Taxonomy" id="552064"/>
    <lineage>
        <taxon>Bacteria</taxon>
        <taxon>Bacillati</taxon>
        <taxon>Actinomycetota</taxon>
        <taxon>Actinomycetes</taxon>
        <taxon>Micrococcales</taxon>
        <taxon>Intrasporangiaceae</taxon>
        <taxon>Fodinibacter (ex Wang et al. 2009)</taxon>
    </lineage>
</organism>
<name>A0ABP8KLT2_9MICO</name>
<keyword evidence="2" id="KW-0472">Membrane</keyword>
<dbReference type="EMBL" id="BAABGM010000016">
    <property type="protein sequence ID" value="GAA4409147.1"/>
    <property type="molecule type" value="Genomic_DNA"/>
</dbReference>
<keyword evidence="4" id="KW-1185">Reference proteome</keyword>
<reference evidence="4" key="1">
    <citation type="journal article" date="2019" name="Int. J. Syst. Evol. Microbiol.">
        <title>The Global Catalogue of Microorganisms (GCM) 10K type strain sequencing project: providing services to taxonomists for standard genome sequencing and annotation.</title>
        <authorList>
            <consortium name="The Broad Institute Genomics Platform"/>
            <consortium name="The Broad Institute Genome Sequencing Center for Infectious Disease"/>
            <person name="Wu L."/>
            <person name="Ma J."/>
        </authorList>
    </citation>
    <scope>NUCLEOTIDE SEQUENCE [LARGE SCALE GENOMIC DNA]</scope>
    <source>
        <strain evidence="4">JCM 17809</strain>
    </source>
</reference>
<evidence type="ECO:0000313" key="4">
    <source>
        <dbReference type="Proteomes" id="UP001500945"/>
    </source>
</evidence>
<accession>A0ABP8KLT2</accession>
<evidence type="ECO:0000313" key="3">
    <source>
        <dbReference type="EMBL" id="GAA4409147.1"/>
    </source>
</evidence>
<dbReference type="RefSeq" id="WP_345206972.1">
    <property type="nucleotide sequence ID" value="NZ_BAABGM010000016.1"/>
</dbReference>
<keyword evidence="2" id="KW-1133">Transmembrane helix</keyword>
<feature type="region of interest" description="Disordered" evidence="1">
    <location>
        <begin position="40"/>
        <end position="83"/>
    </location>
</feature>